<proteinExistence type="predicted"/>
<evidence type="ECO:0000259" key="1">
    <source>
        <dbReference type="Pfam" id="PF03358"/>
    </source>
</evidence>
<dbReference type="GO" id="GO:0016491">
    <property type="term" value="F:oxidoreductase activity"/>
    <property type="evidence" value="ECO:0007669"/>
    <property type="project" value="UniProtKB-KW"/>
</dbReference>
<dbReference type="Pfam" id="PF03358">
    <property type="entry name" value="FMN_red"/>
    <property type="match status" value="1"/>
</dbReference>
<dbReference type="InterPro" id="IPR029039">
    <property type="entry name" value="Flavoprotein-like_sf"/>
</dbReference>
<accession>A0ABV3HR39</accession>
<dbReference type="Proteomes" id="UP001552521">
    <property type="component" value="Unassembled WGS sequence"/>
</dbReference>
<dbReference type="EMBL" id="JBFAQK010000009">
    <property type="protein sequence ID" value="MEV4681046.1"/>
    <property type="molecule type" value="Genomic_DNA"/>
</dbReference>
<name>A0ABV3HR39_9ACTN</name>
<organism evidence="2 3">
    <name type="scientific">Streptomyces kurssanovii</name>
    <dbReference type="NCBI Taxonomy" id="67312"/>
    <lineage>
        <taxon>Bacteria</taxon>
        <taxon>Bacillati</taxon>
        <taxon>Actinomycetota</taxon>
        <taxon>Actinomycetes</taxon>
        <taxon>Kitasatosporales</taxon>
        <taxon>Streptomycetaceae</taxon>
        <taxon>Streptomyces</taxon>
    </lineage>
</organism>
<dbReference type="PANTHER" id="PTHR30543">
    <property type="entry name" value="CHROMATE REDUCTASE"/>
    <property type="match status" value="1"/>
</dbReference>
<comment type="caution">
    <text evidence="2">The sequence shown here is derived from an EMBL/GenBank/DDBJ whole genome shotgun (WGS) entry which is preliminary data.</text>
</comment>
<reference evidence="2 3" key="1">
    <citation type="submission" date="2024-06" db="EMBL/GenBank/DDBJ databases">
        <title>The Natural Products Discovery Center: Release of the First 8490 Sequenced Strains for Exploring Actinobacteria Biosynthetic Diversity.</title>
        <authorList>
            <person name="Kalkreuter E."/>
            <person name="Kautsar S.A."/>
            <person name="Yang D."/>
            <person name="Bader C.D."/>
            <person name="Teijaro C.N."/>
            <person name="Fluegel L."/>
            <person name="Davis C.M."/>
            <person name="Simpson J.R."/>
            <person name="Lauterbach L."/>
            <person name="Steele A.D."/>
            <person name="Gui C."/>
            <person name="Meng S."/>
            <person name="Li G."/>
            <person name="Viehrig K."/>
            <person name="Ye F."/>
            <person name="Su P."/>
            <person name="Kiefer A.F."/>
            <person name="Nichols A."/>
            <person name="Cepeda A.J."/>
            <person name="Yan W."/>
            <person name="Fan B."/>
            <person name="Jiang Y."/>
            <person name="Adhikari A."/>
            <person name="Zheng C.-J."/>
            <person name="Schuster L."/>
            <person name="Cowan T.M."/>
            <person name="Smanski M.J."/>
            <person name="Chevrette M.G."/>
            <person name="De Carvalho L.P.S."/>
            <person name="Shen B."/>
        </authorList>
    </citation>
    <scope>NUCLEOTIDE SEQUENCE [LARGE SCALE GENOMIC DNA]</scope>
    <source>
        <strain evidence="2 3">NPDC049344</strain>
    </source>
</reference>
<sequence length="212" mass="23505">MSEKHAEKHVEKDSTKKLELVVIIGSVRQGRFGPVVAEWFVEQARRHGRFGVEVVDLADIPLPLDLPPLPPALQPDMERPADMAPLTRRLAAADAIVVVTPDYNRSFPASLKAAIDWHYTEWQAKPIGFVGYSGGSGGLLAIEQLRQVFGELHAHTVRDMVSFPRYYELFAPDGTLIDPDGPTGAAKTMLDQLDWWGSVLHDARRDRPFGAS</sequence>
<dbReference type="RefSeq" id="WP_364590758.1">
    <property type="nucleotide sequence ID" value="NZ_JBFAQK010000009.1"/>
</dbReference>
<evidence type="ECO:0000313" key="3">
    <source>
        <dbReference type="Proteomes" id="UP001552521"/>
    </source>
</evidence>
<dbReference type="EC" id="1.-.-.-" evidence="2"/>
<keyword evidence="2" id="KW-0560">Oxidoreductase</keyword>
<protein>
    <submittedName>
        <fullName evidence="2">NAD(P)H-dependent oxidoreductase</fullName>
        <ecNumber evidence="2">1.-.-.-</ecNumber>
    </submittedName>
</protein>
<dbReference type="PANTHER" id="PTHR30543:SF21">
    <property type="entry name" value="NAD(P)H-DEPENDENT FMN REDUCTASE LOT6"/>
    <property type="match status" value="1"/>
</dbReference>
<dbReference type="InterPro" id="IPR050712">
    <property type="entry name" value="NAD(P)H-dep_reductase"/>
</dbReference>
<dbReference type="Gene3D" id="3.40.50.360">
    <property type="match status" value="1"/>
</dbReference>
<keyword evidence="3" id="KW-1185">Reference proteome</keyword>
<gene>
    <name evidence="2" type="ORF">AB0K36_09750</name>
</gene>
<dbReference type="SUPFAM" id="SSF52218">
    <property type="entry name" value="Flavoproteins"/>
    <property type="match status" value="1"/>
</dbReference>
<evidence type="ECO:0000313" key="2">
    <source>
        <dbReference type="EMBL" id="MEV4681046.1"/>
    </source>
</evidence>
<dbReference type="InterPro" id="IPR005025">
    <property type="entry name" value="FMN_Rdtase-like_dom"/>
</dbReference>
<feature type="domain" description="NADPH-dependent FMN reductase-like" evidence="1">
    <location>
        <begin position="20"/>
        <end position="165"/>
    </location>
</feature>